<name>A0A6S8AN38_9STRA</name>
<evidence type="ECO:0000313" key="2">
    <source>
        <dbReference type="EMBL" id="CAE0362727.1"/>
    </source>
</evidence>
<accession>A0A6S8AN38</accession>
<feature type="chain" id="PRO_5030159451" evidence="1">
    <location>
        <begin position="17"/>
        <end position="157"/>
    </location>
</feature>
<feature type="signal peptide" evidence="1">
    <location>
        <begin position="1"/>
        <end position="16"/>
    </location>
</feature>
<protein>
    <submittedName>
        <fullName evidence="2">Uncharacterized protein</fullName>
    </submittedName>
</protein>
<dbReference type="EMBL" id="HBIJ01004941">
    <property type="protein sequence ID" value="CAE0362727.1"/>
    <property type="molecule type" value="Transcribed_RNA"/>
</dbReference>
<dbReference type="AlphaFoldDB" id="A0A6S8AN38"/>
<gene>
    <name evidence="2" type="ORF">ALAG00032_LOCUS3468</name>
</gene>
<keyword evidence="1" id="KW-0732">Signal</keyword>
<proteinExistence type="predicted"/>
<reference evidence="2" key="1">
    <citation type="submission" date="2021-01" db="EMBL/GenBank/DDBJ databases">
        <authorList>
            <person name="Corre E."/>
            <person name="Pelletier E."/>
            <person name="Niang G."/>
            <person name="Scheremetjew M."/>
            <person name="Finn R."/>
            <person name="Kale V."/>
            <person name="Holt S."/>
            <person name="Cochrane G."/>
            <person name="Meng A."/>
            <person name="Brown T."/>
            <person name="Cohen L."/>
        </authorList>
    </citation>
    <scope>NUCLEOTIDE SEQUENCE</scope>
    <source>
        <strain evidence="2">CCMP1510</strain>
    </source>
</reference>
<organism evidence="2">
    <name type="scientific">Aureoumbra lagunensis</name>
    <dbReference type="NCBI Taxonomy" id="44058"/>
    <lineage>
        <taxon>Eukaryota</taxon>
        <taxon>Sar</taxon>
        <taxon>Stramenopiles</taxon>
        <taxon>Ochrophyta</taxon>
        <taxon>Pelagophyceae</taxon>
        <taxon>Pelagomonadales</taxon>
        <taxon>Aureoumbra</taxon>
    </lineage>
</organism>
<sequence>MLRLLCLTLPFVSTHGFGDSRLDACEQAGGISGFQGDLANLKKTDGGATSIGGITTTEDGDRCAKLTIQGPDHLKVCTTITSPGNLSGETTSDPSLIPGAGDVTFTINGAVVLIPTAGIGPNPFGGVELSTGDLFCIELKTLTEHGAQVSVGGVCVI</sequence>
<evidence type="ECO:0000256" key="1">
    <source>
        <dbReference type="SAM" id="SignalP"/>
    </source>
</evidence>